<dbReference type="Proteomes" id="UP000499080">
    <property type="component" value="Unassembled WGS sequence"/>
</dbReference>
<protein>
    <submittedName>
        <fullName evidence="1">Uncharacterized protein</fullName>
    </submittedName>
</protein>
<evidence type="ECO:0000313" key="2">
    <source>
        <dbReference type="Proteomes" id="UP000499080"/>
    </source>
</evidence>
<proteinExistence type="predicted"/>
<accession>A0A4Y2NL54</accession>
<keyword evidence="2" id="KW-1185">Reference proteome</keyword>
<name>A0A4Y2NL54_ARAVE</name>
<sequence>MADESLNNIFEVAELKKLQFVALMEETETLIDLWAAAYADYFVTRNWFCAYFYYLLHLRYSEGPYIVKTVDYIFHFHISLHDCIEAMRSFGVELLIDMENLLELLYSRGDANATLLWMNCITDIQRNQYCLKTAFPKFRRKFDCFRNLAMIIENNFIIPFPTGVRIY</sequence>
<evidence type="ECO:0000313" key="1">
    <source>
        <dbReference type="EMBL" id="GBN38737.1"/>
    </source>
</evidence>
<dbReference type="AlphaFoldDB" id="A0A4Y2NL54"/>
<reference evidence="1 2" key="1">
    <citation type="journal article" date="2019" name="Sci. Rep.">
        <title>Orb-weaving spider Araneus ventricosus genome elucidates the spidroin gene catalogue.</title>
        <authorList>
            <person name="Kono N."/>
            <person name="Nakamura H."/>
            <person name="Ohtoshi R."/>
            <person name="Moran D.A.P."/>
            <person name="Shinohara A."/>
            <person name="Yoshida Y."/>
            <person name="Fujiwara M."/>
            <person name="Mori M."/>
            <person name="Tomita M."/>
            <person name="Arakawa K."/>
        </authorList>
    </citation>
    <scope>NUCLEOTIDE SEQUENCE [LARGE SCALE GENOMIC DNA]</scope>
</reference>
<dbReference type="EMBL" id="BGPR01009230">
    <property type="protein sequence ID" value="GBN38737.1"/>
    <property type="molecule type" value="Genomic_DNA"/>
</dbReference>
<gene>
    <name evidence="1" type="ORF">AVEN_2601_1</name>
</gene>
<comment type="caution">
    <text evidence="1">The sequence shown here is derived from an EMBL/GenBank/DDBJ whole genome shotgun (WGS) entry which is preliminary data.</text>
</comment>
<organism evidence="1 2">
    <name type="scientific">Araneus ventricosus</name>
    <name type="common">Orbweaver spider</name>
    <name type="synonym">Epeira ventricosa</name>
    <dbReference type="NCBI Taxonomy" id="182803"/>
    <lineage>
        <taxon>Eukaryota</taxon>
        <taxon>Metazoa</taxon>
        <taxon>Ecdysozoa</taxon>
        <taxon>Arthropoda</taxon>
        <taxon>Chelicerata</taxon>
        <taxon>Arachnida</taxon>
        <taxon>Araneae</taxon>
        <taxon>Araneomorphae</taxon>
        <taxon>Entelegynae</taxon>
        <taxon>Araneoidea</taxon>
        <taxon>Araneidae</taxon>
        <taxon>Araneus</taxon>
    </lineage>
</organism>